<comment type="caution">
    <text evidence="1">The sequence shown here is derived from an EMBL/GenBank/DDBJ whole genome shotgun (WGS) entry which is preliminary data.</text>
</comment>
<organism evidence="1 2">
    <name type="scientific">Angustibacter aerolatus</name>
    <dbReference type="NCBI Taxonomy" id="1162965"/>
    <lineage>
        <taxon>Bacteria</taxon>
        <taxon>Bacillati</taxon>
        <taxon>Actinomycetota</taxon>
        <taxon>Actinomycetes</taxon>
        <taxon>Kineosporiales</taxon>
        <taxon>Kineosporiaceae</taxon>
    </lineage>
</organism>
<evidence type="ECO:0000313" key="2">
    <source>
        <dbReference type="Proteomes" id="UP001157017"/>
    </source>
</evidence>
<keyword evidence="2" id="KW-1185">Reference proteome</keyword>
<gene>
    <name evidence="1" type="ORF">GCM10025868_02420</name>
</gene>
<protein>
    <submittedName>
        <fullName evidence="1">Uncharacterized protein</fullName>
    </submittedName>
</protein>
<name>A0ABQ6JDK8_9ACTN</name>
<evidence type="ECO:0000313" key="1">
    <source>
        <dbReference type="EMBL" id="GMA84992.1"/>
    </source>
</evidence>
<proteinExistence type="predicted"/>
<reference evidence="2" key="1">
    <citation type="journal article" date="2019" name="Int. J. Syst. Evol. Microbiol.">
        <title>The Global Catalogue of Microorganisms (GCM) 10K type strain sequencing project: providing services to taxonomists for standard genome sequencing and annotation.</title>
        <authorList>
            <consortium name="The Broad Institute Genomics Platform"/>
            <consortium name="The Broad Institute Genome Sequencing Center for Infectious Disease"/>
            <person name="Wu L."/>
            <person name="Ma J."/>
        </authorList>
    </citation>
    <scope>NUCLEOTIDE SEQUENCE [LARGE SCALE GENOMIC DNA]</scope>
    <source>
        <strain evidence="2">NBRC 108730</strain>
    </source>
</reference>
<sequence>MDVPERLLAHASVALEDAAAMLSLGGRGGSFPPTVLTDSGHGVERARFVGDDNRIGLEQARRHVRETVRSGVVAIAWTACCTWTAGRSTRSWSRSATTVAGRACWSPGATDRPGACAACDWTTTPRCSRTTGRPCSDPVRVGRAGAVGPAT</sequence>
<accession>A0ABQ6JDK8</accession>
<dbReference type="EMBL" id="BSUZ01000001">
    <property type="protein sequence ID" value="GMA84992.1"/>
    <property type="molecule type" value="Genomic_DNA"/>
</dbReference>
<dbReference type="Proteomes" id="UP001157017">
    <property type="component" value="Unassembled WGS sequence"/>
</dbReference>